<protein>
    <recommendedName>
        <fullName evidence="5">Glycerol operon regulatory protein</fullName>
    </recommendedName>
</protein>
<dbReference type="GO" id="GO:0045892">
    <property type="term" value="P:negative regulation of DNA-templated transcription"/>
    <property type="evidence" value="ECO:0007669"/>
    <property type="project" value="UniProtKB-ARBA"/>
</dbReference>
<feature type="domain" description="HTH iclR-type" evidence="6">
    <location>
        <begin position="8"/>
        <end position="70"/>
    </location>
</feature>
<dbReference type="PROSITE" id="PS51077">
    <property type="entry name" value="HTH_ICLR"/>
    <property type="match status" value="1"/>
</dbReference>
<dbReference type="KEGG" id="prt:AUC31_15080"/>
<dbReference type="InterPro" id="IPR050707">
    <property type="entry name" value="HTH_MetabolicPath_Reg"/>
</dbReference>
<dbReference type="PROSITE" id="PS51078">
    <property type="entry name" value="ICLR_ED"/>
    <property type="match status" value="1"/>
</dbReference>
<evidence type="ECO:0000313" key="9">
    <source>
        <dbReference type="Proteomes" id="UP000067683"/>
    </source>
</evidence>
<evidence type="ECO:0000256" key="2">
    <source>
        <dbReference type="ARBA" id="ARBA00023125"/>
    </source>
</evidence>
<gene>
    <name evidence="8" type="ORF">AUC31_15080</name>
</gene>
<dbReference type="Pfam" id="PF01614">
    <property type="entry name" value="IclR_C"/>
    <property type="match status" value="1"/>
</dbReference>
<evidence type="ECO:0000256" key="5">
    <source>
        <dbReference type="ARBA" id="ARBA00070406"/>
    </source>
</evidence>
<evidence type="ECO:0000256" key="1">
    <source>
        <dbReference type="ARBA" id="ARBA00023015"/>
    </source>
</evidence>
<organism evidence="8 9">
    <name type="scientific">Planococcus rifietoensis</name>
    <dbReference type="NCBI Taxonomy" id="200991"/>
    <lineage>
        <taxon>Bacteria</taxon>
        <taxon>Bacillati</taxon>
        <taxon>Bacillota</taxon>
        <taxon>Bacilli</taxon>
        <taxon>Bacillales</taxon>
        <taxon>Caryophanaceae</taxon>
        <taxon>Planococcus</taxon>
    </lineage>
</organism>
<dbReference type="InterPro" id="IPR036390">
    <property type="entry name" value="WH_DNA-bd_sf"/>
</dbReference>
<dbReference type="FunFam" id="1.10.10.10:FF:000056">
    <property type="entry name" value="IclR family transcriptional regulator"/>
    <property type="match status" value="1"/>
</dbReference>
<dbReference type="InterPro" id="IPR036388">
    <property type="entry name" value="WH-like_DNA-bd_sf"/>
</dbReference>
<dbReference type="InterPro" id="IPR014757">
    <property type="entry name" value="Tscrpt_reg_IclR_C"/>
</dbReference>
<dbReference type="AlphaFoldDB" id="A0A0U2N712"/>
<dbReference type="Gene3D" id="3.30.450.40">
    <property type="match status" value="1"/>
</dbReference>
<reference evidence="8" key="1">
    <citation type="submission" date="2016-01" db="EMBL/GenBank/DDBJ databases">
        <title>Complete genome of Planococcus rifietoensis type strain M8.</title>
        <authorList>
            <person name="See-Too W.S."/>
        </authorList>
    </citation>
    <scope>NUCLEOTIDE SEQUENCE [LARGE SCALE GENOMIC DNA]</scope>
    <source>
        <strain evidence="8">M8</strain>
    </source>
</reference>
<dbReference type="SUPFAM" id="SSF46785">
    <property type="entry name" value="Winged helix' DNA-binding domain"/>
    <property type="match status" value="1"/>
</dbReference>
<evidence type="ECO:0000256" key="4">
    <source>
        <dbReference type="ARBA" id="ARBA00058938"/>
    </source>
</evidence>
<evidence type="ECO:0000259" key="6">
    <source>
        <dbReference type="PROSITE" id="PS51077"/>
    </source>
</evidence>
<dbReference type="OrthoDB" id="9791752at2"/>
<dbReference type="GO" id="GO:0003677">
    <property type="term" value="F:DNA binding"/>
    <property type="evidence" value="ECO:0007669"/>
    <property type="project" value="UniProtKB-KW"/>
</dbReference>
<dbReference type="Gene3D" id="1.10.10.10">
    <property type="entry name" value="Winged helix-like DNA-binding domain superfamily/Winged helix DNA-binding domain"/>
    <property type="match status" value="1"/>
</dbReference>
<dbReference type="STRING" id="200991.AUC31_15080"/>
<keyword evidence="9" id="KW-1185">Reference proteome</keyword>
<accession>A0A0U2N712</accession>
<dbReference type="CDD" id="cd00090">
    <property type="entry name" value="HTH_ARSR"/>
    <property type="match status" value="1"/>
</dbReference>
<comment type="function">
    <text evidence="4">May be an activator protein for the gylABX operon.</text>
</comment>
<dbReference type="EMBL" id="CP013659">
    <property type="protein sequence ID" value="ALS76441.1"/>
    <property type="molecule type" value="Genomic_DNA"/>
</dbReference>
<dbReference type="PANTHER" id="PTHR30136:SF24">
    <property type="entry name" value="HTH-TYPE TRANSCRIPTIONAL REPRESSOR ALLR"/>
    <property type="match status" value="1"/>
</dbReference>
<dbReference type="SMART" id="SM00346">
    <property type="entry name" value="HTH_ICLR"/>
    <property type="match status" value="1"/>
</dbReference>
<proteinExistence type="predicted"/>
<evidence type="ECO:0000313" key="8">
    <source>
        <dbReference type="EMBL" id="ALS76441.1"/>
    </source>
</evidence>
<dbReference type="Pfam" id="PF09339">
    <property type="entry name" value="HTH_IclR"/>
    <property type="match status" value="1"/>
</dbReference>
<dbReference type="GO" id="GO:0003700">
    <property type="term" value="F:DNA-binding transcription factor activity"/>
    <property type="evidence" value="ECO:0007669"/>
    <property type="project" value="TreeGrafter"/>
</dbReference>
<feature type="domain" description="IclR-ED" evidence="7">
    <location>
        <begin position="71"/>
        <end position="254"/>
    </location>
</feature>
<dbReference type="InterPro" id="IPR011991">
    <property type="entry name" value="ArsR-like_HTH"/>
</dbReference>
<sequence>MTKPVSSVQSVERALNIIEILQDLPNGLGVTELSHRLDVSKSTAHRLLMSLYNKGFVQQDLQTEKYYLGLKFIELGQVVTDNLDIRKVASPYLRQLTETTGETAHLAIMDKNEIVYIDKLESSATIRMFSNIGKRAPIHCTGIGKAIFAFLEDQQIEQIIKETGLKKYTEKTRTTREEMLKDIQEIRLRGYSIDDEEHEMGIKCSAAPIFNHKHEVVAGISVAGPIMRVTEEKLEMMAEEVLKVSTEISRLLGAK</sequence>
<dbReference type="RefSeq" id="WP_058383143.1">
    <property type="nucleotide sequence ID" value="NZ_CP013659.2"/>
</dbReference>
<name>A0A0U2N712_9BACL</name>
<dbReference type="SUPFAM" id="SSF55781">
    <property type="entry name" value="GAF domain-like"/>
    <property type="match status" value="1"/>
</dbReference>
<keyword evidence="1" id="KW-0805">Transcription regulation</keyword>
<evidence type="ECO:0000256" key="3">
    <source>
        <dbReference type="ARBA" id="ARBA00023163"/>
    </source>
</evidence>
<evidence type="ECO:0000259" key="7">
    <source>
        <dbReference type="PROSITE" id="PS51078"/>
    </source>
</evidence>
<dbReference type="PANTHER" id="PTHR30136">
    <property type="entry name" value="HELIX-TURN-HELIX TRANSCRIPTIONAL REGULATOR, ICLR FAMILY"/>
    <property type="match status" value="1"/>
</dbReference>
<keyword evidence="2" id="KW-0238">DNA-binding</keyword>
<dbReference type="Proteomes" id="UP000067683">
    <property type="component" value="Chromosome"/>
</dbReference>
<dbReference type="InterPro" id="IPR005471">
    <property type="entry name" value="Tscrpt_reg_IclR_N"/>
</dbReference>
<dbReference type="InterPro" id="IPR029016">
    <property type="entry name" value="GAF-like_dom_sf"/>
</dbReference>
<keyword evidence="3" id="KW-0804">Transcription</keyword>